<dbReference type="InterPro" id="IPR041489">
    <property type="entry name" value="PDZ_6"/>
</dbReference>
<evidence type="ECO:0000313" key="8">
    <source>
        <dbReference type="Proteomes" id="UP001593833"/>
    </source>
</evidence>
<keyword evidence="8" id="KW-1185">Reference proteome</keyword>
<feature type="chain" id="PRO_5046791058" evidence="5">
    <location>
        <begin position="17"/>
        <end position="539"/>
    </location>
</feature>
<keyword evidence="2" id="KW-0645">Protease</keyword>
<name>A0ABV6YKR0_UNCEI</name>
<dbReference type="InterPro" id="IPR005151">
    <property type="entry name" value="Tail-specific_protease"/>
</dbReference>
<dbReference type="PROSITE" id="PS50106">
    <property type="entry name" value="PDZ"/>
    <property type="match status" value="1"/>
</dbReference>
<evidence type="ECO:0000256" key="2">
    <source>
        <dbReference type="ARBA" id="ARBA00022670"/>
    </source>
</evidence>
<dbReference type="Proteomes" id="UP001593833">
    <property type="component" value="Unassembled WGS sequence"/>
</dbReference>
<dbReference type="Pfam" id="PF17820">
    <property type="entry name" value="PDZ_6"/>
    <property type="match status" value="1"/>
</dbReference>
<dbReference type="PANTHER" id="PTHR32060:SF30">
    <property type="entry name" value="CARBOXY-TERMINAL PROCESSING PROTEASE CTPA"/>
    <property type="match status" value="1"/>
</dbReference>
<keyword evidence="4" id="KW-0720">Serine protease</keyword>
<reference evidence="7 8" key="1">
    <citation type="submission" date="2024-09" db="EMBL/GenBank/DDBJ databases">
        <authorList>
            <person name="D'Angelo T."/>
        </authorList>
    </citation>
    <scope>NUCLEOTIDE SEQUENCE [LARGE SCALE GENOMIC DNA]</scope>
    <source>
        <strain evidence="7">SAG AM-320-E07</strain>
    </source>
</reference>
<comment type="caution">
    <text evidence="7">The sequence shown here is derived from an EMBL/GenBank/DDBJ whole genome shotgun (WGS) entry which is preliminary data.</text>
</comment>
<evidence type="ECO:0000313" key="7">
    <source>
        <dbReference type="EMBL" id="MFC1572915.1"/>
    </source>
</evidence>
<dbReference type="PANTHER" id="PTHR32060">
    <property type="entry name" value="TAIL-SPECIFIC PROTEASE"/>
    <property type="match status" value="1"/>
</dbReference>
<dbReference type="Gene3D" id="3.90.226.10">
    <property type="entry name" value="2-enoyl-CoA Hydratase, Chain A, domain 1"/>
    <property type="match status" value="1"/>
</dbReference>
<dbReference type="Gene3D" id="3.30.750.44">
    <property type="match status" value="1"/>
</dbReference>
<dbReference type="InterPro" id="IPR001478">
    <property type="entry name" value="PDZ"/>
</dbReference>
<organism evidence="7 8">
    <name type="scientific">Eiseniibacteriota bacterium</name>
    <dbReference type="NCBI Taxonomy" id="2212470"/>
    <lineage>
        <taxon>Bacteria</taxon>
        <taxon>Candidatus Eiseniibacteriota</taxon>
    </lineage>
</organism>
<dbReference type="InterPro" id="IPR036034">
    <property type="entry name" value="PDZ_sf"/>
</dbReference>
<evidence type="ECO:0000256" key="3">
    <source>
        <dbReference type="ARBA" id="ARBA00022801"/>
    </source>
</evidence>
<dbReference type="EMBL" id="JBHPKH010000050">
    <property type="protein sequence ID" value="MFC1572915.1"/>
    <property type="molecule type" value="Genomic_DNA"/>
</dbReference>
<dbReference type="SUPFAM" id="SSF50156">
    <property type="entry name" value="PDZ domain-like"/>
    <property type="match status" value="1"/>
</dbReference>
<keyword evidence="5" id="KW-0732">Signal</keyword>
<dbReference type="Pfam" id="PF03572">
    <property type="entry name" value="Peptidase_S41"/>
    <property type="match status" value="1"/>
</dbReference>
<protein>
    <submittedName>
        <fullName evidence="7">S41 family peptidase</fullName>
    </submittedName>
</protein>
<evidence type="ECO:0000259" key="6">
    <source>
        <dbReference type="PROSITE" id="PS50106"/>
    </source>
</evidence>
<feature type="domain" description="PDZ" evidence="6">
    <location>
        <begin position="88"/>
        <end position="156"/>
    </location>
</feature>
<dbReference type="SMART" id="SM00245">
    <property type="entry name" value="TSPc"/>
    <property type="match status" value="1"/>
</dbReference>
<evidence type="ECO:0000256" key="5">
    <source>
        <dbReference type="SAM" id="SignalP"/>
    </source>
</evidence>
<dbReference type="CDD" id="cd07560">
    <property type="entry name" value="Peptidase_S41_CPP"/>
    <property type="match status" value="1"/>
</dbReference>
<comment type="similarity">
    <text evidence="1">Belongs to the peptidase S41A family.</text>
</comment>
<proteinExistence type="inferred from homology"/>
<dbReference type="InterPro" id="IPR029045">
    <property type="entry name" value="ClpP/crotonase-like_dom_sf"/>
</dbReference>
<dbReference type="Gene3D" id="2.30.42.10">
    <property type="match status" value="1"/>
</dbReference>
<evidence type="ECO:0000256" key="1">
    <source>
        <dbReference type="ARBA" id="ARBA00009179"/>
    </source>
</evidence>
<gene>
    <name evidence="7" type="ORF">ACFL6M_04875</name>
</gene>
<dbReference type="InterPro" id="IPR004447">
    <property type="entry name" value="Peptidase_S41A"/>
</dbReference>
<dbReference type="SUPFAM" id="SSF52096">
    <property type="entry name" value="ClpP/crotonase"/>
    <property type="match status" value="1"/>
</dbReference>
<dbReference type="SMART" id="SM00228">
    <property type="entry name" value="PDZ"/>
    <property type="match status" value="1"/>
</dbReference>
<sequence>MLLGLLLLTLSGPGLASSNPAARSLPAPHPENQAGDSLDVVVGLLRETFLGIREMYIDPVPMRTLLDAALAGVQQHLDAQSRFLSQEELDEIRSTAGRTAGIGVTLDLSGEYPRLRKVHPGSPAAAADLRPGDSLLRVDGRLQTGLDAGETRDLLRGPPGSLLELELASPGEASRNLSVTRGRFHSPPLESKLILDGRVGYIRIERFGNHVADSLETVLRAWSQASLKGLILDLRGNPGGLLDEAISAADLLLPRGKEIVRTVGRHYDESSIHVSLKEGLLSDLPRVVLVDSLTASSAEVFAGALKSTSETLLLGTATFGKRSVQRIIPLSAGGALKVTSSSFFTPADLSTGHLAGSPIPADEASRPAKETSSQVTAVLSAGSRLLPDRNLTVPALPEPWSWIENQGLLERFVATETMREDDLQDLTFWNHLELRLGPGRARGWLGIAPDAPGFERWRKRLLSRLRDWGVVVDADGLSCESMRHTWIADWVTERIGESGGRVAAIELDPWVQEALGELARLPLCARQQAAELVRTGSER</sequence>
<feature type="signal peptide" evidence="5">
    <location>
        <begin position="1"/>
        <end position="16"/>
    </location>
</feature>
<accession>A0ABV6YKR0</accession>
<keyword evidence="3" id="KW-0378">Hydrolase</keyword>
<evidence type="ECO:0000256" key="4">
    <source>
        <dbReference type="ARBA" id="ARBA00022825"/>
    </source>
</evidence>